<accession>A0A1H2FK88</accession>
<evidence type="ECO:0000256" key="2">
    <source>
        <dbReference type="ARBA" id="ARBA00023002"/>
    </source>
</evidence>
<comment type="similarity">
    <text evidence="1">Belongs to the short-chain dehydrogenases/reductases (SDR) family.</text>
</comment>
<name>A0A1H2FK88_9PSED</name>
<dbReference type="RefSeq" id="WP_090194053.1">
    <property type="nucleotide sequence ID" value="NZ_LT629785.1"/>
</dbReference>
<dbReference type="InterPro" id="IPR036291">
    <property type="entry name" value="NAD(P)-bd_dom_sf"/>
</dbReference>
<dbReference type="AlphaFoldDB" id="A0A1H2FK88"/>
<dbReference type="InterPro" id="IPR002347">
    <property type="entry name" value="SDR_fam"/>
</dbReference>
<dbReference type="PROSITE" id="PS00061">
    <property type="entry name" value="ADH_SHORT"/>
    <property type="match status" value="1"/>
</dbReference>
<dbReference type="InterPro" id="IPR020904">
    <property type="entry name" value="Sc_DH/Rdtase_CS"/>
</dbReference>
<evidence type="ECO:0000313" key="3">
    <source>
        <dbReference type="EMBL" id="SDU07699.1"/>
    </source>
</evidence>
<dbReference type="Proteomes" id="UP000243232">
    <property type="component" value="Chromosome I"/>
</dbReference>
<proteinExistence type="inferred from homology"/>
<keyword evidence="4" id="KW-1185">Reference proteome</keyword>
<dbReference type="Gene3D" id="3.40.50.720">
    <property type="entry name" value="NAD(P)-binding Rossmann-like Domain"/>
    <property type="match status" value="1"/>
</dbReference>
<dbReference type="NCBIfam" id="NF005559">
    <property type="entry name" value="PRK07231.1"/>
    <property type="match status" value="1"/>
</dbReference>
<organism evidence="3 4">
    <name type="scientific">Pseudomonas pohangensis</name>
    <dbReference type="NCBI Taxonomy" id="364197"/>
    <lineage>
        <taxon>Bacteria</taxon>
        <taxon>Pseudomonadati</taxon>
        <taxon>Pseudomonadota</taxon>
        <taxon>Gammaproteobacteria</taxon>
        <taxon>Pseudomonadales</taxon>
        <taxon>Pseudomonadaceae</taxon>
        <taxon>Pseudomonas</taxon>
    </lineage>
</organism>
<evidence type="ECO:0000256" key="1">
    <source>
        <dbReference type="ARBA" id="ARBA00006484"/>
    </source>
</evidence>
<dbReference type="FunFam" id="3.40.50.720:FF:000084">
    <property type="entry name" value="Short-chain dehydrogenase reductase"/>
    <property type="match status" value="1"/>
</dbReference>
<dbReference type="OrthoDB" id="9787298at2"/>
<dbReference type="PRINTS" id="PR00081">
    <property type="entry name" value="GDHRDH"/>
</dbReference>
<dbReference type="STRING" id="364197.SAMN05216296_1636"/>
<keyword evidence="2" id="KW-0560">Oxidoreductase</keyword>
<dbReference type="Pfam" id="PF13561">
    <property type="entry name" value="adh_short_C2"/>
    <property type="match status" value="1"/>
</dbReference>
<dbReference type="PRINTS" id="PR00080">
    <property type="entry name" value="SDRFAMILY"/>
</dbReference>
<dbReference type="InterPro" id="IPR051122">
    <property type="entry name" value="SDR_DHRS6-like"/>
</dbReference>
<reference evidence="4" key="1">
    <citation type="submission" date="2016-10" db="EMBL/GenBank/DDBJ databases">
        <authorList>
            <person name="Varghese N."/>
            <person name="Submissions S."/>
        </authorList>
    </citation>
    <scope>NUCLEOTIDE SEQUENCE [LARGE SCALE GENOMIC DNA]</scope>
    <source>
        <strain evidence="4">DSM 17875</strain>
    </source>
</reference>
<dbReference type="SUPFAM" id="SSF51735">
    <property type="entry name" value="NAD(P)-binding Rossmann-fold domains"/>
    <property type="match status" value="1"/>
</dbReference>
<dbReference type="PANTHER" id="PTHR43477:SF1">
    <property type="entry name" value="DIHYDROANTICAPSIN 7-DEHYDROGENASE"/>
    <property type="match status" value="1"/>
</dbReference>
<dbReference type="EMBL" id="LT629785">
    <property type="protein sequence ID" value="SDU07699.1"/>
    <property type="molecule type" value="Genomic_DNA"/>
</dbReference>
<gene>
    <name evidence="3" type="ORF">SAMN05216296_1636</name>
</gene>
<dbReference type="GO" id="GO:0016491">
    <property type="term" value="F:oxidoreductase activity"/>
    <property type="evidence" value="ECO:0007669"/>
    <property type="project" value="UniProtKB-KW"/>
</dbReference>
<dbReference type="PANTHER" id="PTHR43477">
    <property type="entry name" value="DIHYDROANTICAPSIN 7-DEHYDROGENASE"/>
    <property type="match status" value="1"/>
</dbReference>
<protein>
    <submittedName>
        <fullName evidence="3">NAD(P)-dependent dehydrogenase, short-chain alcohol dehydrogenase family</fullName>
    </submittedName>
</protein>
<sequence length="257" mass="27023">MKRLQNKSCLVTGAANGIGLETARRLAEEGGQVMLSDISAEQGQAAAAQLREAGLQVSFIQHDVTSREQWEAAIQATVAFGSALDVLVNNAGIGLTGSIETCTADEWRRTQAINVDGVFHGTQLGIAAMQGKGGSIINLASIEGFLGEPLAFAYNASKGAVRILSKSAAVHCAREGYGIRINCVCPGFVETPLVVNALSKLPKEHAEAFYNKVISRTPMGRLAQPREIANMVLFLASDEASYITGADMLVDGGLTAS</sequence>
<evidence type="ECO:0000313" key="4">
    <source>
        <dbReference type="Proteomes" id="UP000243232"/>
    </source>
</evidence>